<reference evidence="2" key="1">
    <citation type="submission" date="2023-07" db="EMBL/GenBank/DDBJ databases">
        <authorList>
            <consortium name="AG Swart"/>
            <person name="Singh M."/>
            <person name="Singh A."/>
            <person name="Seah K."/>
            <person name="Emmerich C."/>
        </authorList>
    </citation>
    <scope>NUCLEOTIDE SEQUENCE</scope>
    <source>
        <strain evidence="2">DP1</strain>
    </source>
</reference>
<evidence type="ECO:0000256" key="1">
    <source>
        <dbReference type="SAM" id="Coils"/>
    </source>
</evidence>
<sequence>MESAGGDYEGVQSTDVEMENEDTKPGLCILSCYSSVKNQRRNKECIELLKQKAAERGSLIDFLELKASNLDKRRLELQIQKNHLIRDMERASIDKMKNRLVIKLKRLQLNEKESKFDSLTKEIYQIRDCMLEAETEGSIYDCHYE</sequence>
<protein>
    <submittedName>
        <fullName evidence="2">Uncharacterized protein</fullName>
    </submittedName>
</protein>
<keyword evidence="1" id="KW-0175">Coiled coil</keyword>
<dbReference type="Proteomes" id="UP001295684">
    <property type="component" value="Unassembled WGS sequence"/>
</dbReference>
<feature type="coiled-coil region" evidence="1">
    <location>
        <begin position="60"/>
        <end position="122"/>
    </location>
</feature>
<dbReference type="EMBL" id="CAMPGE010020441">
    <property type="protein sequence ID" value="CAI2378687.1"/>
    <property type="molecule type" value="Genomic_DNA"/>
</dbReference>
<accession>A0AAD1XTI8</accession>
<organism evidence="2 3">
    <name type="scientific">Euplotes crassus</name>
    <dbReference type="NCBI Taxonomy" id="5936"/>
    <lineage>
        <taxon>Eukaryota</taxon>
        <taxon>Sar</taxon>
        <taxon>Alveolata</taxon>
        <taxon>Ciliophora</taxon>
        <taxon>Intramacronucleata</taxon>
        <taxon>Spirotrichea</taxon>
        <taxon>Hypotrichia</taxon>
        <taxon>Euplotida</taxon>
        <taxon>Euplotidae</taxon>
        <taxon>Moneuplotes</taxon>
    </lineage>
</organism>
<comment type="caution">
    <text evidence="2">The sequence shown here is derived from an EMBL/GenBank/DDBJ whole genome shotgun (WGS) entry which is preliminary data.</text>
</comment>
<keyword evidence="3" id="KW-1185">Reference proteome</keyword>
<dbReference type="AlphaFoldDB" id="A0AAD1XTI8"/>
<name>A0AAD1XTI8_EUPCR</name>
<proteinExistence type="predicted"/>
<evidence type="ECO:0000313" key="3">
    <source>
        <dbReference type="Proteomes" id="UP001295684"/>
    </source>
</evidence>
<evidence type="ECO:0000313" key="2">
    <source>
        <dbReference type="EMBL" id="CAI2378687.1"/>
    </source>
</evidence>
<gene>
    <name evidence="2" type="ORF">ECRASSUSDP1_LOCUS20086</name>
</gene>